<evidence type="ECO:0000313" key="10">
    <source>
        <dbReference type="EMBL" id="MBF8378449.1"/>
    </source>
</evidence>
<evidence type="ECO:0000256" key="5">
    <source>
        <dbReference type="ARBA" id="ARBA00022692"/>
    </source>
</evidence>
<dbReference type="Proteomes" id="UP000642910">
    <property type="component" value="Unassembled WGS sequence"/>
</dbReference>
<evidence type="ECO:0000256" key="4">
    <source>
        <dbReference type="ARBA" id="ARBA00022643"/>
    </source>
</evidence>
<dbReference type="EMBL" id="JADPKZ010000044">
    <property type="protein sequence ID" value="MBF8378449.1"/>
    <property type="molecule type" value="Genomic_DNA"/>
</dbReference>
<feature type="transmembrane region" description="Helical" evidence="9">
    <location>
        <begin position="247"/>
        <end position="264"/>
    </location>
</feature>
<keyword evidence="1" id="KW-0813">Transport</keyword>
<dbReference type="RefSeq" id="WP_195867923.1">
    <property type="nucleotide sequence ID" value="NZ_JADPKZ010000044.1"/>
</dbReference>
<gene>
    <name evidence="10" type="ORF">IW967_11330</name>
</gene>
<sequence>MILLDAAGKWSWRRLRALLRRPKVICTAALWALGLTGAVGGGAPRGLLQMAMAMAAAVLCDLLLRRLRRQRLAAPDGAIITGAIVGMVLAADSPLWLAPAIAAVSIASKHVIRLRHRHVFNPAAVGLLLAAAAGASESWWGDLAGLHPVYVVLLVALIYVVLWRARKFASFFAYMAAFLAICFAAGAMQSALGADAFHNPILNSTLFAAGFMASDPPTSPSRLFEQVAFGAAAASVSAAVYLAASGLLYPFIGLLAANAAYAAVRARRRVLQSAGREART</sequence>
<keyword evidence="6" id="KW-1278">Translocase</keyword>
<evidence type="ECO:0000256" key="2">
    <source>
        <dbReference type="ARBA" id="ARBA00022553"/>
    </source>
</evidence>
<keyword evidence="11" id="KW-1185">Reference proteome</keyword>
<keyword evidence="2" id="KW-0597">Phosphoprotein</keyword>
<proteinExistence type="predicted"/>
<keyword evidence="5 9" id="KW-0812">Transmembrane</keyword>
<feature type="transmembrane region" description="Helical" evidence="9">
    <location>
        <begin position="146"/>
        <end position="164"/>
    </location>
</feature>
<keyword evidence="4" id="KW-0288">FMN</keyword>
<keyword evidence="7 9" id="KW-1133">Transmembrane helix</keyword>
<keyword evidence="3" id="KW-0285">Flavoprotein</keyword>
<dbReference type="PANTHER" id="PTHR30578">
    <property type="entry name" value="ELECTRON TRANSPORT COMPLEX PROTEIN RNFD"/>
    <property type="match status" value="1"/>
</dbReference>
<organism evidence="10 11">
    <name type="scientific">Alicyclobacillus mali</name>
    <name type="common">ex Roth et al. 2021</name>
    <dbReference type="NCBI Taxonomy" id="1123961"/>
    <lineage>
        <taxon>Bacteria</taxon>
        <taxon>Bacillati</taxon>
        <taxon>Bacillota</taxon>
        <taxon>Bacilli</taxon>
        <taxon>Bacillales</taxon>
        <taxon>Alicyclobacillaceae</taxon>
        <taxon>Alicyclobacillus</taxon>
    </lineage>
</organism>
<feature type="transmembrane region" description="Helical" evidence="9">
    <location>
        <begin position="119"/>
        <end position="140"/>
    </location>
</feature>
<name>A0ABS0F594_9BACL</name>
<feature type="transmembrane region" description="Helical" evidence="9">
    <location>
        <begin position="171"/>
        <end position="191"/>
    </location>
</feature>
<dbReference type="Pfam" id="PF03116">
    <property type="entry name" value="NQR2_RnfD_RnfE"/>
    <property type="match status" value="1"/>
</dbReference>
<comment type="caution">
    <text evidence="10">The sequence shown here is derived from an EMBL/GenBank/DDBJ whole genome shotgun (WGS) entry which is preliminary data.</text>
</comment>
<evidence type="ECO:0000313" key="11">
    <source>
        <dbReference type="Proteomes" id="UP000642910"/>
    </source>
</evidence>
<evidence type="ECO:0000256" key="6">
    <source>
        <dbReference type="ARBA" id="ARBA00022967"/>
    </source>
</evidence>
<evidence type="ECO:0000256" key="9">
    <source>
        <dbReference type="SAM" id="Phobius"/>
    </source>
</evidence>
<dbReference type="PANTHER" id="PTHR30578:SF0">
    <property type="entry name" value="ION-TRANSLOCATING OXIDOREDUCTASE COMPLEX SUBUNIT D"/>
    <property type="match status" value="1"/>
</dbReference>
<reference evidence="10 11" key="1">
    <citation type="submission" date="2020-11" db="EMBL/GenBank/DDBJ databases">
        <title>Genomic insight of Alicyclobacillus mali FL 18 reveals a new arsenic-resistant strain, with potential in environmental biotechnology.</title>
        <authorList>
            <person name="Fiorentino G."/>
            <person name="Gallo G."/>
            <person name="Aulitto M."/>
        </authorList>
    </citation>
    <scope>NUCLEOTIDE SEQUENCE [LARGE SCALE GENOMIC DNA]</scope>
    <source>
        <strain evidence="10 11">FL 18</strain>
    </source>
</reference>
<evidence type="ECO:0000256" key="8">
    <source>
        <dbReference type="ARBA" id="ARBA00023136"/>
    </source>
</evidence>
<accession>A0ABS0F594</accession>
<evidence type="ECO:0000256" key="3">
    <source>
        <dbReference type="ARBA" id="ARBA00022630"/>
    </source>
</evidence>
<evidence type="ECO:0000256" key="1">
    <source>
        <dbReference type="ARBA" id="ARBA00022448"/>
    </source>
</evidence>
<feature type="transmembrane region" description="Helical" evidence="9">
    <location>
        <begin position="50"/>
        <end position="65"/>
    </location>
</feature>
<dbReference type="InterPro" id="IPR004338">
    <property type="entry name" value="NqrB/RnfD"/>
</dbReference>
<keyword evidence="8 9" id="KW-0472">Membrane</keyword>
<protein>
    <submittedName>
        <fullName evidence="10">RnfABCDGE type electron transport complex subunit D</fullName>
    </submittedName>
</protein>
<evidence type="ECO:0000256" key="7">
    <source>
        <dbReference type="ARBA" id="ARBA00022989"/>
    </source>
</evidence>